<evidence type="ECO:0000313" key="2">
    <source>
        <dbReference type="Proteomes" id="UP001157502"/>
    </source>
</evidence>
<keyword evidence="2" id="KW-1185">Reference proteome</keyword>
<protein>
    <submittedName>
        <fullName evidence="1">Uncharacterized protein</fullName>
    </submittedName>
</protein>
<evidence type="ECO:0000313" key="1">
    <source>
        <dbReference type="EMBL" id="KAJ7993722.1"/>
    </source>
</evidence>
<sequence>MDPLPDKEAKTGGKVFKRIMEVEGKIATVTPDLSGNQLIHLRETKQSSVENHAVDVHHIEKVGDQIHMSFCFKDYFWAVQQGGEVELIHKNNISASDNRCMFRWNEKSGEWGQLMSVAEPKKYLCKKDSRVTVGQNYKKKNVIIEVDGKIATVEPDLDSGYQIHVGEVKQALVKNHAVDVYYLPGENKIVNMAFCFNDKYVAVQGDKVKLINEENICLPDKRFMFRWNEKSGEWGQLVFVAEPTKYLCKKDSRVTVGTKPDRPTIFRLTSWKKKL</sequence>
<gene>
    <name evidence="1" type="ORF">DPEC_G00257620</name>
</gene>
<comment type="caution">
    <text evidence="1">The sequence shown here is derived from an EMBL/GenBank/DDBJ whole genome shotgun (WGS) entry which is preliminary data.</text>
</comment>
<proteinExistence type="predicted"/>
<dbReference type="EMBL" id="CM055750">
    <property type="protein sequence ID" value="KAJ7993722.1"/>
    <property type="molecule type" value="Genomic_DNA"/>
</dbReference>
<accession>A0ACC2FR10</accession>
<organism evidence="1 2">
    <name type="scientific">Dallia pectoralis</name>
    <name type="common">Alaska blackfish</name>
    <dbReference type="NCBI Taxonomy" id="75939"/>
    <lineage>
        <taxon>Eukaryota</taxon>
        <taxon>Metazoa</taxon>
        <taxon>Chordata</taxon>
        <taxon>Craniata</taxon>
        <taxon>Vertebrata</taxon>
        <taxon>Euteleostomi</taxon>
        <taxon>Actinopterygii</taxon>
        <taxon>Neopterygii</taxon>
        <taxon>Teleostei</taxon>
        <taxon>Protacanthopterygii</taxon>
        <taxon>Esociformes</taxon>
        <taxon>Umbridae</taxon>
        <taxon>Dallia</taxon>
    </lineage>
</organism>
<name>A0ACC2FR10_DALPE</name>
<dbReference type="Proteomes" id="UP001157502">
    <property type="component" value="Chromosome 23"/>
</dbReference>
<reference evidence="1" key="1">
    <citation type="submission" date="2021-05" db="EMBL/GenBank/DDBJ databases">
        <authorList>
            <person name="Pan Q."/>
            <person name="Jouanno E."/>
            <person name="Zahm M."/>
            <person name="Klopp C."/>
            <person name="Cabau C."/>
            <person name="Louis A."/>
            <person name="Berthelot C."/>
            <person name="Parey E."/>
            <person name="Roest Crollius H."/>
            <person name="Montfort J."/>
            <person name="Robinson-Rechavi M."/>
            <person name="Bouchez O."/>
            <person name="Lampietro C."/>
            <person name="Lopez Roques C."/>
            <person name="Donnadieu C."/>
            <person name="Postlethwait J."/>
            <person name="Bobe J."/>
            <person name="Dillon D."/>
            <person name="Chandos A."/>
            <person name="von Hippel F."/>
            <person name="Guiguen Y."/>
        </authorList>
    </citation>
    <scope>NUCLEOTIDE SEQUENCE</scope>
    <source>
        <strain evidence="1">YG-Jan2019</strain>
    </source>
</reference>